<organism evidence="7 8">
    <name type="scientific">Hyaloscypha bicolor E</name>
    <dbReference type="NCBI Taxonomy" id="1095630"/>
    <lineage>
        <taxon>Eukaryota</taxon>
        <taxon>Fungi</taxon>
        <taxon>Dikarya</taxon>
        <taxon>Ascomycota</taxon>
        <taxon>Pezizomycotina</taxon>
        <taxon>Leotiomycetes</taxon>
        <taxon>Helotiales</taxon>
        <taxon>Hyaloscyphaceae</taxon>
        <taxon>Hyaloscypha</taxon>
        <taxon>Hyaloscypha bicolor</taxon>
    </lineage>
</organism>
<dbReference type="EMBL" id="KZ613779">
    <property type="protein sequence ID" value="PMD63818.1"/>
    <property type="molecule type" value="Genomic_DNA"/>
</dbReference>
<dbReference type="EC" id="2.1.1.100" evidence="5"/>
<dbReference type="RefSeq" id="XP_024740722.1">
    <property type="nucleotide sequence ID" value="XM_024879606.1"/>
</dbReference>
<keyword evidence="5" id="KW-0489">Methyltransferase</keyword>
<keyword evidence="3 5" id="KW-1133">Transmembrane helix</keyword>
<dbReference type="GO" id="GO:0005789">
    <property type="term" value="C:endoplasmic reticulum membrane"/>
    <property type="evidence" value="ECO:0007669"/>
    <property type="project" value="UniProtKB-SubCell"/>
</dbReference>
<comment type="similarity">
    <text evidence="5">Belongs to the class VI-like SAM-binding methyltransferase superfamily. Isoprenylcysteine carboxyl methyltransferase family.</text>
</comment>
<evidence type="ECO:0000313" key="7">
    <source>
        <dbReference type="EMBL" id="PMD63818.1"/>
    </source>
</evidence>
<accession>A0A2J6TLF6</accession>
<evidence type="ECO:0000256" key="3">
    <source>
        <dbReference type="ARBA" id="ARBA00022989"/>
    </source>
</evidence>
<keyword evidence="8" id="KW-1185">Reference proteome</keyword>
<dbReference type="STRING" id="1095630.A0A2J6TLF6"/>
<evidence type="ECO:0000256" key="4">
    <source>
        <dbReference type="ARBA" id="ARBA00023136"/>
    </source>
</evidence>
<dbReference type="GO" id="GO:0032259">
    <property type="term" value="P:methylation"/>
    <property type="evidence" value="ECO:0007669"/>
    <property type="project" value="UniProtKB-KW"/>
</dbReference>
<evidence type="ECO:0000256" key="5">
    <source>
        <dbReference type="RuleBase" id="RU362022"/>
    </source>
</evidence>
<keyword evidence="4 5" id="KW-0472">Membrane</keyword>
<evidence type="ECO:0000256" key="2">
    <source>
        <dbReference type="ARBA" id="ARBA00022692"/>
    </source>
</evidence>
<dbReference type="GeneID" id="36587683"/>
<dbReference type="AlphaFoldDB" id="A0A2J6TLF6"/>
<feature type="region of interest" description="Disordered" evidence="6">
    <location>
        <begin position="30"/>
        <end position="71"/>
    </location>
</feature>
<keyword evidence="2 5" id="KW-0812">Transmembrane</keyword>
<dbReference type="Proteomes" id="UP000235371">
    <property type="component" value="Unassembled WGS sequence"/>
</dbReference>
<dbReference type="PANTHER" id="PTHR12714">
    <property type="entry name" value="PROTEIN-S ISOPRENYLCYSTEINE O-METHYLTRANSFERASE"/>
    <property type="match status" value="1"/>
</dbReference>
<proteinExistence type="inferred from homology"/>
<evidence type="ECO:0000313" key="8">
    <source>
        <dbReference type="Proteomes" id="UP000235371"/>
    </source>
</evidence>
<protein>
    <recommendedName>
        <fullName evidence="5">Protein-S-isoprenylcysteine O-methyltransferase</fullName>
        <ecNumber evidence="5">2.1.1.100</ecNumber>
    </recommendedName>
</protein>
<feature type="transmembrane region" description="Helical" evidence="5">
    <location>
        <begin position="6"/>
        <end position="27"/>
    </location>
</feature>
<feature type="compositionally biased region" description="Low complexity" evidence="6">
    <location>
        <begin position="30"/>
        <end position="56"/>
    </location>
</feature>
<comment type="subcellular location">
    <subcellularLocation>
        <location evidence="5">Endoplasmic reticulum membrane</location>
        <topology evidence="5">Multi-pass membrane protein</topology>
    </subcellularLocation>
    <subcellularLocation>
        <location evidence="1">Membrane</location>
        <topology evidence="1">Multi-pass membrane protein</topology>
    </subcellularLocation>
</comment>
<comment type="caution">
    <text evidence="5">Lacks conserved residue(s) required for the propagation of feature annotation.</text>
</comment>
<reference evidence="7 8" key="1">
    <citation type="submission" date="2016-04" db="EMBL/GenBank/DDBJ databases">
        <title>A degradative enzymes factory behind the ericoid mycorrhizal symbiosis.</title>
        <authorList>
            <consortium name="DOE Joint Genome Institute"/>
            <person name="Martino E."/>
            <person name="Morin E."/>
            <person name="Grelet G."/>
            <person name="Kuo A."/>
            <person name="Kohler A."/>
            <person name="Daghino S."/>
            <person name="Barry K."/>
            <person name="Choi C."/>
            <person name="Cichocki N."/>
            <person name="Clum A."/>
            <person name="Copeland A."/>
            <person name="Hainaut M."/>
            <person name="Haridas S."/>
            <person name="Labutti K."/>
            <person name="Lindquist E."/>
            <person name="Lipzen A."/>
            <person name="Khouja H.-R."/>
            <person name="Murat C."/>
            <person name="Ohm R."/>
            <person name="Olson A."/>
            <person name="Spatafora J."/>
            <person name="Veneault-Fourrey C."/>
            <person name="Henrissat B."/>
            <person name="Grigoriev I."/>
            <person name="Martin F."/>
            <person name="Perotto S."/>
        </authorList>
    </citation>
    <scope>NUCLEOTIDE SEQUENCE [LARGE SCALE GENOMIC DNA]</scope>
    <source>
        <strain evidence="7 8">E</strain>
    </source>
</reference>
<dbReference type="GO" id="GO:0004671">
    <property type="term" value="F:protein C-terminal S-isoprenylcysteine carboxyl O-methyltransferase activity"/>
    <property type="evidence" value="ECO:0007669"/>
    <property type="project" value="UniProtKB-EC"/>
</dbReference>
<dbReference type="Gene3D" id="1.20.120.1630">
    <property type="match status" value="1"/>
</dbReference>
<feature type="transmembrane region" description="Helical" evidence="5">
    <location>
        <begin position="127"/>
        <end position="148"/>
    </location>
</feature>
<dbReference type="InParanoid" id="A0A2J6TLF6"/>
<name>A0A2J6TLF6_9HELO</name>
<comment type="catalytic activity">
    <reaction evidence="5">
        <text>[protein]-C-terminal S-[(2E,6E)-farnesyl]-L-cysteine + S-adenosyl-L-methionine = [protein]-C-terminal S-[(2E,6E)-farnesyl]-L-cysteine methyl ester + S-adenosyl-L-homocysteine</text>
        <dbReference type="Rhea" id="RHEA:21672"/>
        <dbReference type="Rhea" id="RHEA-COMP:12125"/>
        <dbReference type="Rhea" id="RHEA-COMP:12126"/>
        <dbReference type="ChEBI" id="CHEBI:57856"/>
        <dbReference type="ChEBI" id="CHEBI:59789"/>
        <dbReference type="ChEBI" id="CHEBI:90510"/>
        <dbReference type="ChEBI" id="CHEBI:90511"/>
        <dbReference type="EC" id="2.1.1.100"/>
    </reaction>
</comment>
<keyword evidence="5" id="KW-0256">Endoplasmic reticulum</keyword>
<keyword evidence="5" id="KW-0949">S-adenosyl-L-methionine</keyword>
<dbReference type="InterPro" id="IPR007269">
    <property type="entry name" value="ICMT_MeTrfase"/>
</dbReference>
<evidence type="ECO:0000256" key="1">
    <source>
        <dbReference type="ARBA" id="ARBA00004141"/>
    </source>
</evidence>
<sequence length="268" mass="29688">MPTLPPLPNILLALTILTATTLTVLVITPPNSDSKATSSTTAGTRTTETSTKGTKTPPAPPFQPKTPPKTKTKDSIAVFTSPLFVNSCRLAVIGLGIHHAALAVFYPSPPQHICLKQEHLNPSLFTWSWRTSLCLGGILIAAPVRLLAFKQLGPNFTFQLAVPGKLVTTGLYKFVQHPSYTSNMIVILSNLYLIGRAEGVSSCWLACWVAHPEVVMSIWRTMWNVLIGAALIATWIRVEDEESMLKKRFGAEWEDWHRKTKRFIPWVF</sequence>
<evidence type="ECO:0000256" key="6">
    <source>
        <dbReference type="SAM" id="MobiDB-lite"/>
    </source>
</evidence>
<keyword evidence="5" id="KW-0808">Transferase</keyword>
<dbReference type="Pfam" id="PF04140">
    <property type="entry name" value="ICMT"/>
    <property type="match status" value="1"/>
</dbReference>
<gene>
    <name evidence="7" type="ORF">K444DRAFT_609630</name>
</gene>
<dbReference type="OrthoDB" id="422086at2759"/>
<feature type="compositionally biased region" description="Pro residues" evidence="6">
    <location>
        <begin position="57"/>
        <end position="67"/>
    </location>
</feature>
<dbReference type="PANTHER" id="PTHR12714:SF9">
    <property type="entry name" value="PROTEIN-S-ISOPRENYLCYSTEINE O-METHYLTRANSFERASE"/>
    <property type="match status" value="1"/>
</dbReference>